<dbReference type="EMBL" id="HE616744">
    <property type="protein sequence ID" value="CCE90934.1"/>
    <property type="molecule type" value="Genomic_DNA"/>
</dbReference>
<feature type="transmembrane region" description="Helical" evidence="7">
    <location>
        <begin position="80"/>
        <end position="103"/>
    </location>
</feature>
<organism evidence="9 10">
    <name type="scientific">Torulaspora delbrueckii</name>
    <name type="common">Yeast</name>
    <name type="synonym">Candida colliculosa</name>
    <dbReference type="NCBI Taxonomy" id="4950"/>
    <lineage>
        <taxon>Eukaryota</taxon>
        <taxon>Fungi</taxon>
        <taxon>Dikarya</taxon>
        <taxon>Ascomycota</taxon>
        <taxon>Saccharomycotina</taxon>
        <taxon>Saccharomycetes</taxon>
        <taxon>Saccharomycetales</taxon>
        <taxon>Saccharomycetaceae</taxon>
        <taxon>Torulaspora</taxon>
    </lineage>
</organism>
<sequence>MFEPIYSAVKITGITFLCGFIMGMDIPSLSMFLGKDHFAEYFNYPSPIMQGLATGASPMGGLFGCLLYNGLARYFGRVSLFRIGSALWIQGSLIGLLSFRLWMVVLSRWIKGLAIGMFSILVAAYISEIIPKHRKGRTMALVQFAFSLAMLAVYYMCVGLNFLGSPLSFRVAWGLEMIPAIATMITTLWLPESPEWLTLQGDYVKAEFVQNELANHFNKTSKTRKITLYNKLELACLHGAKTDGFRYRDLLGPNCWRQTLMGSTLQLLVQFSGINILMYYIIFICDMVGLKGTVRFVAASMPYIINVPFGLFPIFVMDHVRRKDLTLAGAFPLSIIMFALGIIMATNGHKVDPINGNKSLVWSINNQAAPFVLGLSFLFVAVFTVTLSSTPWIYTNEILPARAKHKGLAVCMLIGWAANFILTLLGPLMMASITWGTFILLGSTTFIIALSILLFFPDTKDLSSKEIEALYEKNLIKEEQPKTPIESDNESTSGAEPIGMLNADVQSSIEVPTLPKLSNAH</sequence>
<evidence type="ECO:0000256" key="6">
    <source>
        <dbReference type="ARBA" id="ARBA00023136"/>
    </source>
</evidence>
<dbReference type="InterPro" id="IPR003663">
    <property type="entry name" value="Sugar/inositol_transpt"/>
</dbReference>
<dbReference type="PANTHER" id="PTHR48022:SF7">
    <property type="entry name" value="MAJOR FACILITATOR SUPERFAMILY (MFS) PROFILE DOMAIN-CONTAINING PROTEIN-RELATED"/>
    <property type="match status" value="1"/>
</dbReference>
<feature type="transmembrane region" description="Helical" evidence="7">
    <location>
        <begin position="407"/>
        <end position="429"/>
    </location>
</feature>
<evidence type="ECO:0000256" key="7">
    <source>
        <dbReference type="SAM" id="Phobius"/>
    </source>
</evidence>
<accession>G8ZQZ2</accession>
<evidence type="ECO:0000256" key="3">
    <source>
        <dbReference type="ARBA" id="ARBA00022448"/>
    </source>
</evidence>
<dbReference type="SUPFAM" id="SSF103473">
    <property type="entry name" value="MFS general substrate transporter"/>
    <property type="match status" value="1"/>
</dbReference>
<keyword evidence="6 7" id="KW-0472">Membrane</keyword>
<feature type="transmembrane region" description="Helical" evidence="7">
    <location>
        <begin position="48"/>
        <end position="68"/>
    </location>
</feature>
<keyword evidence="10" id="KW-1185">Reference proteome</keyword>
<protein>
    <recommendedName>
        <fullName evidence="8">Major facilitator superfamily (MFS) profile domain-containing protein</fullName>
    </recommendedName>
</protein>
<feature type="transmembrane region" description="Helical" evidence="7">
    <location>
        <begin position="267"/>
        <end position="290"/>
    </location>
</feature>
<dbReference type="GO" id="GO:0005351">
    <property type="term" value="F:carbohydrate:proton symporter activity"/>
    <property type="evidence" value="ECO:0007669"/>
    <property type="project" value="TreeGrafter"/>
</dbReference>
<dbReference type="HOGENOM" id="CLU_001265_30_12_1"/>
<feature type="transmembrane region" description="Helical" evidence="7">
    <location>
        <begin position="12"/>
        <end position="33"/>
    </location>
</feature>
<dbReference type="PANTHER" id="PTHR48022">
    <property type="entry name" value="PLASTIDIC GLUCOSE TRANSPORTER 4"/>
    <property type="match status" value="1"/>
</dbReference>
<name>G8ZQZ2_TORDE</name>
<dbReference type="PRINTS" id="PR00171">
    <property type="entry name" value="SUGRTRNSPORT"/>
</dbReference>
<feature type="transmembrane region" description="Helical" evidence="7">
    <location>
        <begin position="139"/>
        <end position="163"/>
    </location>
</feature>
<evidence type="ECO:0000313" key="10">
    <source>
        <dbReference type="Proteomes" id="UP000005627"/>
    </source>
</evidence>
<dbReference type="InterPro" id="IPR005829">
    <property type="entry name" value="Sugar_transporter_CS"/>
</dbReference>
<reference evidence="9 10" key="1">
    <citation type="journal article" date="2011" name="Proc. Natl. Acad. Sci. U.S.A.">
        <title>Evolutionary erosion of yeast sex chromosomes by mating-type switching accidents.</title>
        <authorList>
            <person name="Gordon J.L."/>
            <person name="Armisen D."/>
            <person name="Proux-Wera E."/>
            <person name="Oheigeartaigh S.S."/>
            <person name="Byrne K.P."/>
            <person name="Wolfe K.H."/>
        </authorList>
    </citation>
    <scope>NUCLEOTIDE SEQUENCE [LARGE SCALE GENOMIC DNA]</scope>
    <source>
        <strain evidence="10">ATCC 10662 / CBS 1146 / NBRC 0425 / NCYC 2629 / NRRL Y-866</strain>
    </source>
</reference>
<proteinExistence type="inferred from homology"/>
<comment type="subcellular location">
    <subcellularLocation>
        <location evidence="1">Membrane</location>
        <topology evidence="1">Multi-pass membrane protein</topology>
    </subcellularLocation>
</comment>
<dbReference type="Pfam" id="PF00083">
    <property type="entry name" value="Sugar_tr"/>
    <property type="match status" value="1"/>
</dbReference>
<dbReference type="eggNOG" id="KOG0254">
    <property type="taxonomic scope" value="Eukaryota"/>
</dbReference>
<dbReference type="OrthoDB" id="4142200at2759"/>
<feature type="transmembrane region" description="Helical" evidence="7">
    <location>
        <begin position="296"/>
        <end position="315"/>
    </location>
</feature>
<dbReference type="InParanoid" id="G8ZQZ2"/>
<dbReference type="InterPro" id="IPR050360">
    <property type="entry name" value="MFS_Sugar_Transporters"/>
</dbReference>
<feature type="transmembrane region" description="Helical" evidence="7">
    <location>
        <begin position="169"/>
        <end position="190"/>
    </location>
</feature>
<dbReference type="GO" id="GO:0016020">
    <property type="term" value="C:membrane"/>
    <property type="evidence" value="ECO:0007669"/>
    <property type="project" value="UniProtKB-SubCell"/>
</dbReference>
<comment type="similarity">
    <text evidence="2">Belongs to the major facilitator superfamily. Sugar transporter (TC 2.A.1.1) family.</text>
</comment>
<dbReference type="KEGG" id="tdl:TDEL_0C00450"/>
<dbReference type="InterPro" id="IPR020846">
    <property type="entry name" value="MFS_dom"/>
</dbReference>
<keyword evidence="3" id="KW-0813">Transport</keyword>
<keyword evidence="4 7" id="KW-0812">Transmembrane</keyword>
<evidence type="ECO:0000256" key="4">
    <source>
        <dbReference type="ARBA" id="ARBA00022692"/>
    </source>
</evidence>
<evidence type="ECO:0000256" key="1">
    <source>
        <dbReference type="ARBA" id="ARBA00004141"/>
    </source>
</evidence>
<feature type="transmembrane region" description="Helical" evidence="7">
    <location>
        <begin position="109"/>
        <end position="127"/>
    </location>
</feature>
<gene>
    <name evidence="9" type="primary">TDEL0C00450</name>
    <name evidence="9" type="ORF">TDEL_0C00450</name>
</gene>
<dbReference type="GeneID" id="11500256"/>
<evidence type="ECO:0000256" key="2">
    <source>
        <dbReference type="ARBA" id="ARBA00010992"/>
    </source>
</evidence>
<evidence type="ECO:0000259" key="8">
    <source>
        <dbReference type="PROSITE" id="PS50850"/>
    </source>
</evidence>
<dbReference type="Proteomes" id="UP000005627">
    <property type="component" value="Chromosome 3"/>
</dbReference>
<dbReference type="RefSeq" id="XP_003680145.1">
    <property type="nucleotide sequence ID" value="XM_003680097.1"/>
</dbReference>
<dbReference type="InterPro" id="IPR036259">
    <property type="entry name" value="MFS_trans_sf"/>
</dbReference>
<evidence type="ECO:0000256" key="5">
    <source>
        <dbReference type="ARBA" id="ARBA00022989"/>
    </source>
</evidence>
<dbReference type="FunCoup" id="G8ZQZ2">
    <property type="interactions" value="87"/>
</dbReference>
<dbReference type="PROSITE" id="PS00217">
    <property type="entry name" value="SUGAR_TRANSPORT_2"/>
    <property type="match status" value="1"/>
</dbReference>
<dbReference type="InterPro" id="IPR005828">
    <property type="entry name" value="MFS_sugar_transport-like"/>
</dbReference>
<dbReference type="AlphaFoldDB" id="G8ZQZ2"/>
<feature type="transmembrane region" description="Helical" evidence="7">
    <location>
        <begin position="435"/>
        <end position="456"/>
    </location>
</feature>
<feature type="domain" description="Major facilitator superfamily (MFS) profile" evidence="8">
    <location>
        <begin position="11"/>
        <end position="460"/>
    </location>
</feature>
<feature type="transmembrane region" description="Helical" evidence="7">
    <location>
        <begin position="327"/>
        <end position="348"/>
    </location>
</feature>
<dbReference type="PROSITE" id="PS50850">
    <property type="entry name" value="MFS"/>
    <property type="match status" value="1"/>
</dbReference>
<evidence type="ECO:0000313" key="9">
    <source>
        <dbReference type="EMBL" id="CCE90934.1"/>
    </source>
</evidence>
<dbReference type="Gene3D" id="1.20.1250.20">
    <property type="entry name" value="MFS general substrate transporter like domains"/>
    <property type="match status" value="1"/>
</dbReference>
<keyword evidence="5 7" id="KW-1133">Transmembrane helix</keyword>
<feature type="transmembrane region" description="Helical" evidence="7">
    <location>
        <begin position="368"/>
        <end position="395"/>
    </location>
</feature>